<evidence type="ECO:0000313" key="2">
    <source>
        <dbReference type="EMBL" id="AFK42320.1"/>
    </source>
</evidence>
<keyword evidence="1" id="KW-0812">Transmembrane</keyword>
<dbReference type="AlphaFoldDB" id="I3SPX8"/>
<organism evidence="2">
    <name type="scientific">Lotus japonicus</name>
    <name type="common">Lotus corniculatus var. japonicus</name>
    <dbReference type="NCBI Taxonomy" id="34305"/>
    <lineage>
        <taxon>Eukaryota</taxon>
        <taxon>Viridiplantae</taxon>
        <taxon>Streptophyta</taxon>
        <taxon>Embryophyta</taxon>
        <taxon>Tracheophyta</taxon>
        <taxon>Spermatophyta</taxon>
        <taxon>Magnoliopsida</taxon>
        <taxon>eudicotyledons</taxon>
        <taxon>Gunneridae</taxon>
        <taxon>Pentapetalae</taxon>
        <taxon>rosids</taxon>
        <taxon>fabids</taxon>
        <taxon>Fabales</taxon>
        <taxon>Fabaceae</taxon>
        <taxon>Papilionoideae</taxon>
        <taxon>50 kb inversion clade</taxon>
        <taxon>NPAAA clade</taxon>
        <taxon>Hologalegina</taxon>
        <taxon>robinioid clade</taxon>
        <taxon>Loteae</taxon>
        <taxon>Lotus</taxon>
    </lineage>
</organism>
<keyword evidence="1" id="KW-0472">Membrane</keyword>
<name>I3SPX8_LOTJA</name>
<dbReference type="EMBL" id="BT142526">
    <property type="protein sequence ID" value="AFK42320.1"/>
    <property type="molecule type" value="mRNA"/>
</dbReference>
<proteinExistence type="evidence at transcript level"/>
<evidence type="ECO:0000256" key="1">
    <source>
        <dbReference type="SAM" id="Phobius"/>
    </source>
</evidence>
<protein>
    <submittedName>
        <fullName evidence="2">Uncharacterized protein</fullName>
    </submittedName>
</protein>
<feature type="transmembrane region" description="Helical" evidence="1">
    <location>
        <begin position="38"/>
        <end position="56"/>
    </location>
</feature>
<keyword evidence="1" id="KW-1133">Transmembrane helix</keyword>
<sequence length="83" mass="9709">MSGYANKRRQGIFWRVRIRVGKVVCSVWKIAEVWHRTLFLKWWLLAGCSYSIWVFLQIFRFGAPMLGLWGSSLCIGVVLLRCS</sequence>
<accession>I3SPX8</accession>
<feature type="transmembrane region" description="Helical" evidence="1">
    <location>
        <begin position="62"/>
        <end position="80"/>
    </location>
</feature>
<reference evidence="2" key="1">
    <citation type="submission" date="2012-05" db="EMBL/GenBank/DDBJ databases">
        <authorList>
            <person name="Krishnakumar V."/>
            <person name="Cheung F."/>
            <person name="Xiao Y."/>
            <person name="Chan A."/>
            <person name="Moskal W.A."/>
            <person name="Town C.D."/>
        </authorList>
    </citation>
    <scope>NUCLEOTIDE SEQUENCE</scope>
</reference>